<organism evidence="1">
    <name type="scientific">Macaca fascicularis</name>
    <name type="common">Crab-eating macaque</name>
    <name type="synonym">Cynomolgus monkey</name>
    <dbReference type="NCBI Taxonomy" id="9541"/>
    <lineage>
        <taxon>Eukaryota</taxon>
        <taxon>Metazoa</taxon>
        <taxon>Chordata</taxon>
        <taxon>Craniata</taxon>
        <taxon>Vertebrata</taxon>
        <taxon>Euteleostomi</taxon>
        <taxon>Mammalia</taxon>
        <taxon>Eutheria</taxon>
        <taxon>Euarchontoglires</taxon>
        <taxon>Primates</taxon>
        <taxon>Haplorrhini</taxon>
        <taxon>Catarrhini</taxon>
        <taxon>Cercopithecidae</taxon>
        <taxon>Cercopithecinae</taxon>
        <taxon>Macaca</taxon>
    </lineage>
</organism>
<accession>I7GNE8</accession>
<dbReference type="AlphaFoldDB" id="I7GNE8"/>
<dbReference type="EMBL" id="AB173028">
    <property type="protein sequence ID" value="BAE90090.1"/>
    <property type="molecule type" value="mRNA"/>
</dbReference>
<proteinExistence type="evidence at transcript level"/>
<evidence type="ECO:0000313" key="1">
    <source>
        <dbReference type="EMBL" id="BAE90090.1"/>
    </source>
</evidence>
<name>I7GNE8_MACFA</name>
<protein>
    <submittedName>
        <fullName evidence="1">Macaca fascicularis brain cDNA clone: QflA-20656, similar to human transcriptional coactivator tubedown-100 (TBDN100),transcript variant 1, mRNA, RefSeq: NM_057175.2</fullName>
    </submittedName>
</protein>
<sequence>MEVLEALCDGSLGDCKEAAEVYRANCHKLFPYALAFMPPGYEEDMKITVNGDSSAEAEELANEI</sequence>
<reference evidence="1" key="1">
    <citation type="journal article" date="2007" name="PLoS Biol.">
        <title>Rate of evolution in brain-expressed genes in humans and other primates.</title>
        <authorList>
            <person name="Wang H.-Y."/>
            <person name="Chien H.-C."/>
            <person name="Osada N."/>
            <person name="Hashimoto K."/>
            <person name="Sugano S."/>
            <person name="Gojobori T."/>
            <person name="Chou C.-K."/>
            <person name="Tsai S.-F."/>
            <person name="Wu C.-I."/>
            <person name="Shen C.-K.J."/>
        </authorList>
    </citation>
    <scope>NUCLEOTIDE SEQUENCE</scope>
</reference>